<evidence type="ECO:0008006" key="3">
    <source>
        <dbReference type="Google" id="ProtNLM"/>
    </source>
</evidence>
<evidence type="ECO:0000313" key="1">
    <source>
        <dbReference type="EMBL" id="GFG39282.1"/>
    </source>
</evidence>
<dbReference type="Proteomes" id="UP000502823">
    <property type="component" value="Unassembled WGS sequence"/>
</dbReference>
<dbReference type="InParanoid" id="A0A6L2Q702"/>
<accession>A0A6L2Q702</accession>
<dbReference type="InterPro" id="IPR052709">
    <property type="entry name" value="Transposase-MT_Hybrid"/>
</dbReference>
<dbReference type="EMBL" id="BLKM01000895">
    <property type="protein sequence ID" value="GFG39282.1"/>
    <property type="molecule type" value="Genomic_DNA"/>
</dbReference>
<proteinExistence type="predicted"/>
<dbReference type="AlphaFoldDB" id="A0A6L2Q702"/>
<dbReference type="PANTHER" id="PTHR46060">
    <property type="entry name" value="MARINER MOS1 TRANSPOSASE-LIKE PROTEIN"/>
    <property type="match status" value="1"/>
</dbReference>
<dbReference type="OrthoDB" id="6753549at2759"/>
<dbReference type="InterPro" id="IPR036397">
    <property type="entry name" value="RNaseH_sf"/>
</dbReference>
<dbReference type="Gene3D" id="3.30.420.10">
    <property type="entry name" value="Ribonuclease H-like superfamily/Ribonuclease H"/>
    <property type="match status" value="1"/>
</dbReference>
<name>A0A6L2Q702_COPFO</name>
<evidence type="ECO:0000313" key="2">
    <source>
        <dbReference type="Proteomes" id="UP000502823"/>
    </source>
</evidence>
<dbReference type="GO" id="GO:0003676">
    <property type="term" value="F:nucleic acid binding"/>
    <property type="evidence" value="ECO:0007669"/>
    <property type="project" value="InterPro"/>
</dbReference>
<sequence>MLLHDDARSHAAARTQAFLREFDWEVFEHPAYSPGLASSDFHLLPALKEFLGGRRFKSNEEVKDAVKEGLNGLTAEVYDEGIPSLITRYDKCLNTGGDYVEK</sequence>
<keyword evidence="2" id="KW-1185">Reference proteome</keyword>
<comment type="caution">
    <text evidence="1">The sequence shown here is derived from an EMBL/GenBank/DDBJ whole genome shotgun (WGS) entry which is preliminary data.</text>
</comment>
<reference evidence="2" key="1">
    <citation type="submission" date="2020-01" db="EMBL/GenBank/DDBJ databases">
        <title>Draft genome sequence of the Termite Coptotermes fromosanus.</title>
        <authorList>
            <person name="Itakura S."/>
            <person name="Yosikawa Y."/>
            <person name="Umezawa K."/>
        </authorList>
    </citation>
    <scope>NUCLEOTIDE SEQUENCE [LARGE SCALE GENOMIC DNA]</scope>
</reference>
<organism evidence="1 2">
    <name type="scientific">Coptotermes formosanus</name>
    <name type="common">Formosan subterranean termite</name>
    <dbReference type="NCBI Taxonomy" id="36987"/>
    <lineage>
        <taxon>Eukaryota</taxon>
        <taxon>Metazoa</taxon>
        <taxon>Ecdysozoa</taxon>
        <taxon>Arthropoda</taxon>
        <taxon>Hexapoda</taxon>
        <taxon>Insecta</taxon>
        <taxon>Pterygota</taxon>
        <taxon>Neoptera</taxon>
        <taxon>Polyneoptera</taxon>
        <taxon>Dictyoptera</taxon>
        <taxon>Blattodea</taxon>
        <taxon>Blattoidea</taxon>
        <taxon>Termitoidae</taxon>
        <taxon>Rhinotermitidae</taxon>
        <taxon>Coptotermes</taxon>
    </lineage>
</organism>
<dbReference type="PANTHER" id="PTHR46060:SF1">
    <property type="entry name" value="MARINER MOS1 TRANSPOSASE-LIKE PROTEIN"/>
    <property type="match status" value="1"/>
</dbReference>
<gene>
    <name evidence="1" type="ORF">Cfor_02207</name>
</gene>
<protein>
    <recommendedName>
        <fullName evidence="3">Histone-lysine N-methyltransferase SETMAR</fullName>
    </recommendedName>
</protein>